<dbReference type="Proteomes" id="UP000462055">
    <property type="component" value="Unassembled WGS sequence"/>
</dbReference>
<keyword evidence="2" id="KW-1185">Reference proteome</keyword>
<reference evidence="1" key="1">
    <citation type="submission" date="2019-12" db="EMBL/GenBank/DDBJ databases">
        <title>Actinomadura physcomitrii sp. nov., a novel actinomycete isolated from moss [Physcomitrium sphaericum (Ludw) Fuernr].</title>
        <authorList>
            <person name="Zhuang X."/>
        </authorList>
    </citation>
    <scope>NUCLEOTIDE SEQUENCE [LARGE SCALE GENOMIC DNA]</scope>
    <source>
        <strain evidence="1">LD22</strain>
    </source>
</reference>
<gene>
    <name evidence="1" type="ORF">F8568_028560</name>
</gene>
<evidence type="ECO:0000313" key="1">
    <source>
        <dbReference type="EMBL" id="MWA04259.1"/>
    </source>
</evidence>
<organism evidence="1 2">
    <name type="scientific">Actinomadura physcomitrii</name>
    <dbReference type="NCBI Taxonomy" id="2650748"/>
    <lineage>
        <taxon>Bacteria</taxon>
        <taxon>Bacillati</taxon>
        <taxon>Actinomycetota</taxon>
        <taxon>Actinomycetes</taxon>
        <taxon>Streptosporangiales</taxon>
        <taxon>Thermomonosporaceae</taxon>
        <taxon>Actinomadura</taxon>
    </lineage>
</organism>
<accession>A0A6I4MNA5</accession>
<comment type="caution">
    <text evidence="1">The sequence shown here is derived from an EMBL/GenBank/DDBJ whole genome shotgun (WGS) entry which is preliminary data.</text>
</comment>
<dbReference type="EMBL" id="WBMS02000025">
    <property type="protein sequence ID" value="MWA04259.1"/>
    <property type="molecule type" value="Genomic_DNA"/>
</dbReference>
<evidence type="ECO:0000313" key="2">
    <source>
        <dbReference type="Proteomes" id="UP000462055"/>
    </source>
</evidence>
<dbReference type="AlphaFoldDB" id="A0A6I4MNA5"/>
<dbReference type="RefSeq" id="WP_160573790.1">
    <property type="nucleotide sequence ID" value="NZ_WBMS02000025.1"/>
</dbReference>
<proteinExistence type="predicted"/>
<protein>
    <submittedName>
        <fullName evidence="1">Uncharacterized protein</fullName>
    </submittedName>
</protein>
<sequence>MRKQSMGARKRGMRAMAGRMMVGMLVAAMAAVLIKMMPALMRRARPEQE</sequence>
<name>A0A6I4MNA5_9ACTN</name>